<dbReference type="OrthoDB" id="5873579at2759"/>
<keyword evidence="9" id="KW-0812">Transmembrane</keyword>
<evidence type="ECO:0000259" key="10">
    <source>
        <dbReference type="Pfam" id="PF16686"/>
    </source>
</evidence>
<feature type="transmembrane region" description="Helical" evidence="9">
    <location>
        <begin position="33"/>
        <end position="53"/>
    </location>
</feature>
<name>A0A016WTQ7_9BILA</name>
<dbReference type="Gene3D" id="2.40.50.140">
    <property type="entry name" value="Nucleic acid-binding proteins"/>
    <property type="match status" value="1"/>
</dbReference>
<keyword evidence="4" id="KW-0158">Chromosome</keyword>
<comment type="caution">
    <text evidence="11">The sequence shown here is derived from an EMBL/GenBank/DDBJ whole genome shotgun (WGS) entry which is preliminary data.</text>
</comment>
<organism evidence="11 12">
    <name type="scientific">Ancylostoma ceylanicum</name>
    <dbReference type="NCBI Taxonomy" id="53326"/>
    <lineage>
        <taxon>Eukaryota</taxon>
        <taxon>Metazoa</taxon>
        <taxon>Ecdysozoa</taxon>
        <taxon>Nematoda</taxon>
        <taxon>Chromadorea</taxon>
        <taxon>Rhabditida</taxon>
        <taxon>Rhabditina</taxon>
        <taxon>Rhabditomorpha</taxon>
        <taxon>Strongyloidea</taxon>
        <taxon>Ancylostomatidae</taxon>
        <taxon>Ancylostomatinae</taxon>
        <taxon>Ancylostoma</taxon>
    </lineage>
</organism>
<dbReference type="SUPFAM" id="SSF50249">
    <property type="entry name" value="Nucleic acid-binding proteins"/>
    <property type="match status" value="1"/>
</dbReference>
<dbReference type="AlphaFoldDB" id="A0A016WTQ7"/>
<dbReference type="InterPro" id="IPR012340">
    <property type="entry name" value="NA-bd_OB-fold"/>
</dbReference>
<proteinExistence type="inferred from homology"/>
<evidence type="ECO:0000256" key="5">
    <source>
        <dbReference type="ARBA" id="ARBA00022895"/>
    </source>
</evidence>
<evidence type="ECO:0000313" key="11">
    <source>
        <dbReference type="EMBL" id="EYC43204.1"/>
    </source>
</evidence>
<accession>A0A016WTQ7</accession>
<comment type="subcellular location">
    <subcellularLocation>
        <location evidence="2">Chromosome</location>
        <location evidence="2">Telomere</location>
    </subcellularLocation>
    <subcellularLocation>
        <location evidence="1">Nucleus</location>
    </subcellularLocation>
</comment>
<keyword evidence="5" id="KW-0779">Telomere</keyword>
<feature type="region of interest" description="Disordered" evidence="8">
    <location>
        <begin position="214"/>
        <end position="244"/>
    </location>
</feature>
<gene>
    <name evidence="11" type="primary">Acey_s0500.g2576</name>
    <name evidence="11" type="ORF">Y032_0500g2576</name>
</gene>
<dbReference type="Pfam" id="PF16686">
    <property type="entry name" value="POT1PC"/>
    <property type="match status" value="1"/>
</dbReference>
<keyword evidence="6" id="KW-0238">DNA-binding</keyword>
<evidence type="ECO:0000256" key="6">
    <source>
        <dbReference type="ARBA" id="ARBA00023125"/>
    </source>
</evidence>
<sequence>MAQNEALKACIFNSSCLEQFYLKYFDWLVQVRVFLPFFSFFTLVAISVEVVSVRTGCSGTNSKRIHLLRVWDGHKINTKKPRAHQVCTIINSLEEEFIVPPADEYCDIPGSYFYDVLLFGEWIHQAASLKSGAVVVLRNLHIFVARGYKVPLLVMHEGTAYGRGIIEIQDKLLSQHHRCIKLENDIRIASEENRKEFSEPEGQPKEDEEVSVLAEKSECPMEEPASASILSPEDPSSKCSTPLAWEGDAVAESTVQPNSSQALSLDDEDISEERLAAFADIFYGRTNGHS</sequence>
<evidence type="ECO:0000256" key="4">
    <source>
        <dbReference type="ARBA" id="ARBA00022454"/>
    </source>
</evidence>
<evidence type="ECO:0000256" key="3">
    <source>
        <dbReference type="ARBA" id="ARBA00008442"/>
    </source>
</evidence>
<evidence type="ECO:0000256" key="8">
    <source>
        <dbReference type="SAM" id="MobiDB-lite"/>
    </source>
</evidence>
<evidence type="ECO:0000256" key="7">
    <source>
        <dbReference type="ARBA" id="ARBA00023242"/>
    </source>
</evidence>
<dbReference type="EMBL" id="JARK01000100">
    <property type="protein sequence ID" value="EYC43204.1"/>
    <property type="molecule type" value="Genomic_DNA"/>
</dbReference>
<dbReference type="GO" id="GO:0043047">
    <property type="term" value="F:single-stranded telomeric DNA binding"/>
    <property type="evidence" value="ECO:0007669"/>
    <property type="project" value="InterPro"/>
</dbReference>
<comment type="similarity">
    <text evidence="3">Belongs to the telombin family.</text>
</comment>
<dbReference type="GO" id="GO:0000781">
    <property type="term" value="C:chromosome, telomeric region"/>
    <property type="evidence" value="ECO:0007669"/>
    <property type="project" value="UniProtKB-SubCell"/>
</dbReference>
<keyword evidence="9" id="KW-1133">Transmembrane helix</keyword>
<evidence type="ECO:0000313" key="12">
    <source>
        <dbReference type="Proteomes" id="UP000024635"/>
    </source>
</evidence>
<protein>
    <recommendedName>
        <fullName evidence="10">Protection of telomeres protein 1 ssDNA-binding domain-containing protein</fullName>
    </recommendedName>
</protein>
<evidence type="ECO:0000256" key="1">
    <source>
        <dbReference type="ARBA" id="ARBA00004123"/>
    </source>
</evidence>
<evidence type="ECO:0000256" key="2">
    <source>
        <dbReference type="ARBA" id="ARBA00004574"/>
    </source>
</evidence>
<evidence type="ECO:0000256" key="9">
    <source>
        <dbReference type="SAM" id="Phobius"/>
    </source>
</evidence>
<dbReference type="InterPro" id="IPR032042">
    <property type="entry name" value="POT1PC"/>
</dbReference>
<dbReference type="Proteomes" id="UP000024635">
    <property type="component" value="Unassembled WGS sequence"/>
</dbReference>
<dbReference type="GO" id="GO:0005634">
    <property type="term" value="C:nucleus"/>
    <property type="evidence" value="ECO:0007669"/>
    <property type="project" value="UniProtKB-SubCell"/>
</dbReference>
<keyword evidence="7" id="KW-0539">Nucleus</keyword>
<reference evidence="12" key="1">
    <citation type="journal article" date="2015" name="Nat. Genet.">
        <title>The genome and transcriptome of the zoonotic hookworm Ancylostoma ceylanicum identify infection-specific gene families.</title>
        <authorList>
            <person name="Schwarz E.M."/>
            <person name="Hu Y."/>
            <person name="Antoshechkin I."/>
            <person name="Miller M.M."/>
            <person name="Sternberg P.W."/>
            <person name="Aroian R.V."/>
        </authorList>
    </citation>
    <scope>NUCLEOTIDE SEQUENCE</scope>
    <source>
        <strain evidence="12">HY135</strain>
    </source>
</reference>
<keyword evidence="9" id="KW-0472">Membrane</keyword>
<feature type="domain" description="Protection of telomeres protein 1 ssDNA-binding" evidence="10">
    <location>
        <begin position="63"/>
        <end position="183"/>
    </location>
</feature>
<keyword evidence="12" id="KW-1185">Reference proteome</keyword>